<proteinExistence type="predicted"/>
<gene>
    <name evidence="1" type="ORF">Prudu_012777</name>
</gene>
<organism evidence="1">
    <name type="scientific">Prunus dulcis</name>
    <name type="common">Almond</name>
    <name type="synonym">Amygdalus dulcis</name>
    <dbReference type="NCBI Taxonomy" id="3755"/>
    <lineage>
        <taxon>Eukaryota</taxon>
        <taxon>Viridiplantae</taxon>
        <taxon>Streptophyta</taxon>
        <taxon>Embryophyta</taxon>
        <taxon>Tracheophyta</taxon>
        <taxon>Spermatophyta</taxon>
        <taxon>Magnoliopsida</taxon>
        <taxon>eudicotyledons</taxon>
        <taxon>Gunneridae</taxon>
        <taxon>Pentapetalae</taxon>
        <taxon>rosids</taxon>
        <taxon>fabids</taxon>
        <taxon>Rosales</taxon>
        <taxon>Rosaceae</taxon>
        <taxon>Amygdaloideae</taxon>
        <taxon>Amygdaleae</taxon>
        <taxon>Prunus</taxon>
    </lineage>
</organism>
<name>A0A4Y1RDF8_PRUDU</name>
<reference evidence="1" key="1">
    <citation type="journal article" date="2019" name="Science">
        <title>Mutation of a bHLH transcription factor allowed almond domestication.</title>
        <authorList>
            <person name="Sanchez-Perez R."/>
            <person name="Pavan S."/>
            <person name="Mazzeo R."/>
            <person name="Moldovan C."/>
            <person name="Aiese Cigliano R."/>
            <person name="Del Cueto J."/>
            <person name="Ricciardi F."/>
            <person name="Lotti C."/>
            <person name="Ricciardi L."/>
            <person name="Dicenta F."/>
            <person name="Lopez-Marques R.L."/>
            <person name="Lindberg Moller B."/>
        </authorList>
    </citation>
    <scope>NUCLEOTIDE SEQUENCE</scope>
</reference>
<protein>
    <submittedName>
        <fullName evidence="1">Uncharacterized protein</fullName>
    </submittedName>
</protein>
<dbReference type="AlphaFoldDB" id="A0A4Y1RDF8"/>
<evidence type="ECO:0000313" key="1">
    <source>
        <dbReference type="EMBL" id="BBH02261.1"/>
    </source>
</evidence>
<accession>A0A4Y1RDF8</accession>
<sequence>MHVVQESPRGVFLGTIYVPASGLSHNWPNYFHRWRGGCQRPPLPRSMSSMARRLSLQNT</sequence>
<dbReference type="EMBL" id="AP019300">
    <property type="protein sequence ID" value="BBH02261.1"/>
    <property type="molecule type" value="Genomic_DNA"/>
</dbReference>